<dbReference type="GO" id="GO:0003677">
    <property type="term" value="F:DNA binding"/>
    <property type="evidence" value="ECO:0007669"/>
    <property type="project" value="UniProtKB-UniRule"/>
</dbReference>
<dbReference type="InterPro" id="IPR010998">
    <property type="entry name" value="Integrase_recombinase_N"/>
</dbReference>
<reference evidence="12" key="1">
    <citation type="submission" date="2017-04" db="EMBL/GenBank/DDBJ databases">
        <authorList>
            <person name="Varghese N."/>
            <person name="Submissions S."/>
        </authorList>
    </citation>
    <scope>NUCLEOTIDE SEQUENCE [LARGE SCALE GENOMIC DNA]</scope>
    <source>
        <strain evidence="12">DSM 16537</strain>
    </source>
</reference>
<reference evidence="9" key="2">
    <citation type="submission" date="2017-04" db="EMBL/GenBank/DDBJ databases">
        <authorList>
            <person name="Afonso C.L."/>
            <person name="Miller P.J."/>
            <person name="Scott M.A."/>
            <person name="Spackman E."/>
            <person name="Goraichik I."/>
            <person name="Dimitrov K.M."/>
            <person name="Suarez D.L."/>
            <person name="Swayne D.E."/>
        </authorList>
    </citation>
    <scope>NUCLEOTIDE SEQUENCE [LARGE SCALE GENOMIC DNA]</scope>
    <source>
        <strain evidence="9">DSM 16537</strain>
    </source>
</reference>
<dbReference type="InterPro" id="IPR050090">
    <property type="entry name" value="Tyrosine_recombinase_XerCD"/>
</dbReference>
<evidence type="ECO:0000256" key="3">
    <source>
        <dbReference type="ARBA" id="ARBA00023125"/>
    </source>
</evidence>
<evidence type="ECO:0000256" key="5">
    <source>
        <dbReference type="PROSITE-ProRule" id="PRU01248"/>
    </source>
</evidence>
<dbReference type="InterPro" id="IPR044068">
    <property type="entry name" value="CB"/>
</dbReference>
<dbReference type="InterPro" id="IPR002104">
    <property type="entry name" value="Integrase_catalytic"/>
</dbReference>
<feature type="domain" description="Tyr recombinase" evidence="6">
    <location>
        <begin position="95"/>
        <end position="268"/>
    </location>
</feature>
<keyword evidence="2" id="KW-0229">DNA integration</keyword>
<dbReference type="PROSITE" id="PS51898">
    <property type="entry name" value="TYR_RECOMBINASE"/>
    <property type="match status" value="1"/>
</dbReference>
<dbReference type="EMBL" id="LT838813">
    <property type="protein sequence ID" value="SMD42097.1"/>
    <property type="molecule type" value="Genomic_DNA"/>
</dbReference>
<keyword evidence="3 5" id="KW-0238">DNA-binding</keyword>
<proteinExistence type="inferred from homology"/>
<evidence type="ECO:0000313" key="8">
    <source>
        <dbReference type="EMBL" id="SMD42097.1"/>
    </source>
</evidence>
<evidence type="ECO:0000313" key="9">
    <source>
        <dbReference type="EMBL" id="SMD42101.1"/>
    </source>
</evidence>
<dbReference type="AlphaFoldDB" id="A0A1W2GZQ3"/>
<dbReference type="InterPro" id="IPR004107">
    <property type="entry name" value="Integrase_SAM-like_N"/>
</dbReference>
<evidence type="ECO:0000256" key="4">
    <source>
        <dbReference type="ARBA" id="ARBA00023172"/>
    </source>
</evidence>
<keyword evidence="4" id="KW-0233">DNA recombination</keyword>
<dbReference type="EMBL" id="LT838813">
    <property type="protein sequence ID" value="SMD44544.1"/>
    <property type="molecule type" value="Genomic_DNA"/>
</dbReference>
<dbReference type="GO" id="GO:0006310">
    <property type="term" value="P:DNA recombination"/>
    <property type="evidence" value="ECO:0007669"/>
    <property type="project" value="UniProtKB-KW"/>
</dbReference>
<feature type="domain" description="Core-binding (CB)" evidence="7">
    <location>
        <begin position="1"/>
        <end position="78"/>
    </location>
</feature>
<evidence type="ECO:0000259" key="7">
    <source>
        <dbReference type="PROSITE" id="PS51900"/>
    </source>
</evidence>
<evidence type="ECO:0000313" key="12">
    <source>
        <dbReference type="Proteomes" id="UP000192333"/>
    </source>
</evidence>
<dbReference type="InterPro" id="IPR013762">
    <property type="entry name" value="Integrase-like_cat_sf"/>
</dbReference>
<dbReference type="Proteomes" id="UP000192333">
    <property type="component" value="Chromosome I"/>
</dbReference>
<evidence type="ECO:0000313" key="11">
    <source>
        <dbReference type="EMBL" id="SMD44544.1"/>
    </source>
</evidence>
<dbReference type="PANTHER" id="PTHR30349">
    <property type="entry name" value="PHAGE INTEGRASE-RELATED"/>
    <property type="match status" value="1"/>
</dbReference>
<protein>
    <submittedName>
        <fullName evidence="9">Site-specific recombinase XerD</fullName>
    </submittedName>
</protein>
<dbReference type="STRING" id="758820.SAMN00777080_0634"/>
<dbReference type="Pfam" id="PF00589">
    <property type="entry name" value="Phage_integrase"/>
    <property type="match status" value="1"/>
</dbReference>
<sequence length="273" mass="31651">MRQRMYEEMSYRHYSPRSIKTYLSLVSVVSAHFGKSPDLISIPELKDYLFKRISLDGLSVSSINQTISAFKILFKDVLERDWDTIRIKRPRRPKLLPVVFSKEEVSLILKSIRNRKHYCLIALTYASGLRMGEVINLKPCDIDSDRMQVKVRGGKGYKDRYTLLPEQLLVKLRDYFRGYRPLTYLFEGQEPGKPYSETSARCILKKAMKKAGIKKQACFHTLRHSFATHLLEQGTNVRIIQELLGHRSLKTTTVYLHISNLTPAQIKSPLDEL</sequence>
<evidence type="ECO:0000256" key="1">
    <source>
        <dbReference type="ARBA" id="ARBA00008857"/>
    </source>
</evidence>
<dbReference type="PANTHER" id="PTHR30349:SF64">
    <property type="entry name" value="PROPHAGE INTEGRASE INTD-RELATED"/>
    <property type="match status" value="1"/>
</dbReference>
<keyword evidence="12" id="KW-1185">Reference proteome</keyword>
<dbReference type="SUPFAM" id="SSF56349">
    <property type="entry name" value="DNA breaking-rejoining enzymes"/>
    <property type="match status" value="1"/>
</dbReference>
<dbReference type="PROSITE" id="PS51900">
    <property type="entry name" value="CB"/>
    <property type="match status" value="1"/>
</dbReference>
<evidence type="ECO:0000256" key="2">
    <source>
        <dbReference type="ARBA" id="ARBA00022908"/>
    </source>
</evidence>
<accession>A0A1W2GZQ3</accession>
<dbReference type="EMBL" id="LT838813">
    <property type="protein sequence ID" value="SMD42519.1"/>
    <property type="molecule type" value="Genomic_DNA"/>
</dbReference>
<dbReference type="EMBL" id="LT838813">
    <property type="protein sequence ID" value="SMD42101.1"/>
    <property type="molecule type" value="Genomic_DNA"/>
</dbReference>
<dbReference type="Gene3D" id="1.10.443.10">
    <property type="entry name" value="Intergrase catalytic core"/>
    <property type="match status" value="1"/>
</dbReference>
<dbReference type="GO" id="GO:0015074">
    <property type="term" value="P:DNA integration"/>
    <property type="evidence" value="ECO:0007669"/>
    <property type="project" value="UniProtKB-KW"/>
</dbReference>
<evidence type="ECO:0000313" key="10">
    <source>
        <dbReference type="EMBL" id="SMD42519.1"/>
    </source>
</evidence>
<dbReference type="Pfam" id="PF13495">
    <property type="entry name" value="Phage_int_SAM_4"/>
    <property type="match status" value="1"/>
</dbReference>
<name>A0A1W2GZQ3_9BACT</name>
<dbReference type="InterPro" id="IPR011010">
    <property type="entry name" value="DNA_brk_join_enz"/>
</dbReference>
<dbReference type="Gene3D" id="1.10.150.130">
    <property type="match status" value="1"/>
</dbReference>
<comment type="similarity">
    <text evidence="1">Belongs to the 'phage' integrase family.</text>
</comment>
<gene>
    <name evidence="8" type="ORF">SAMN00777080_0634</name>
    <name evidence="9" type="ORF">SAMN00777080_0638</name>
    <name evidence="10" type="ORF">SAMN00777080_1073</name>
    <name evidence="11" type="ORF">SAMN00777080_3168</name>
</gene>
<evidence type="ECO:0000259" key="6">
    <source>
        <dbReference type="PROSITE" id="PS51898"/>
    </source>
</evidence>
<organism evidence="9 12">
    <name type="scientific">Aquiflexum balticum DSM 16537</name>
    <dbReference type="NCBI Taxonomy" id="758820"/>
    <lineage>
        <taxon>Bacteria</taxon>
        <taxon>Pseudomonadati</taxon>
        <taxon>Bacteroidota</taxon>
        <taxon>Cytophagia</taxon>
        <taxon>Cytophagales</taxon>
        <taxon>Cyclobacteriaceae</taxon>
        <taxon>Aquiflexum</taxon>
    </lineage>
</organism>